<dbReference type="InterPro" id="IPR024983">
    <property type="entry name" value="CHAT_dom"/>
</dbReference>
<sequence length="554" mass="61905">MSENPCLWLAIDRLQIGADNFAIRVVKAPFLGGHVLYDCNWSEALTQNWVHWQQMFKSRGLPHVPFVHHVTQSAATFPPNPNSSAGEQLPYTSRLMQTLGINLWQWLFTGVIQNCLAQSRGFASGKNQPLRLRLEIRDPDLIPLPWEIMQEQAGTPAISLAPQILFSRTTSDVESLKLSTSDLALNVLLVLGKDIDSNSGLTAKLKLQKEATALSGILQSQSDLGLPSYISPNLVPCRVEPLLQPSRAELLNALNTKKYNVLFYAGHGTTAPDGGLLYLSPDATINGTELAQALVSCQVKLAVLNACWGAQPDEERQKAIPRSSLAEVLIHHGVPAVLGMRDSIADEEALSFIQTFAQALRERMPIDQAVAIARQQLLTLYKFNQPAWTLPVLYMHPEFDGELVKNPTRQEEKPETNRITEIPTVLPIKPITNTNRIPDACLRSTDGTNTVWAVRQGRIRLGRVRNDTNDVVISNEQWVSQEHAEIIYREYGPESLYYLRDFSRFGTFIWSERGWQKINNQEVPLPSGTKLKFGSTQGQTLEFITYDYPTTESG</sequence>
<dbReference type="EMBL" id="PVWJ01000030">
    <property type="protein sequence ID" value="PSB03509.1"/>
    <property type="molecule type" value="Genomic_DNA"/>
</dbReference>
<dbReference type="Gene3D" id="2.60.200.20">
    <property type="match status" value="1"/>
</dbReference>
<evidence type="ECO:0000313" key="2">
    <source>
        <dbReference type="EMBL" id="PSB03509.1"/>
    </source>
</evidence>
<evidence type="ECO:0000313" key="3">
    <source>
        <dbReference type="Proteomes" id="UP000238762"/>
    </source>
</evidence>
<protein>
    <recommendedName>
        <fullName evidence="1">FHA domain-containing protein</fullName>
    </recommendedName>
</protein>
<dbReference type="Pfam" id="PF00498">
    <property type="entry name" value="FHA"/>
    <property type="match status" value="1"/>
</dbReference>
<dbReference type="OrthoDB" id="474997at2"/>
<dbReference type="RefSeq" id="WP_106288130.1">
    <property type="nucleotide sequence ID" value="NZ_CAWNTC010000252.1"/>
</dbReference>
<dbReference type="SUPFAM" id="SSF49879">
    <property type="entry name" value="SMAD/FHA domain"/>
    <property type="match status" value="1"/>
</dbReference>
<gene>
    <name evidence="2" type="ORF">C7B64_08065</name>
</gene>
<name>A0A2T1C5G6_9CYAN</name>
<dbReference type="PROSITE" id="PS50006">
    <property type="entry name" value="FHA_DOMAIN"/>
    <property type="match status" value="1"/>
</dbReference>
<evidence type="ECO:0000259" key="1">
    <source>
        <dbReference type="PROSITE" id="PS50006"/>
    </source>
</evidence>
<comment type="caution">
    <text evidence="2">The sequence shown here is derived from an EMBL/GenBank/DDBJ whole genome shotgun (WGS) entry which is preliminary data.</text>
</comment>
<feature type="domain" description="FHA" evidence="1">
    <location>
        <begin position="459"/>
        <end position="514"/>
    </location>
</feature>
<dbReference type="CDD" id="cd00060">
    <property type="entry name" value="FHA"/>
    <property type="match status" value="1"/>
</dbReference>
<dbReference type="Proteomes" id="UP000238762">
    <property type="component" value="Unassembled WGS sequence"/>
</dbReference>
<reference evidence="2 3" key="2">
    <citation type="submission" date="2018-03" db="EMBL/GenBank/DDBJ databases">
        <title>The ancient ancestry and fast evolution of plastids.</title>
        <authorList>
            <person name="Moore K.R."/>
            <person name="Magnabosco C."/>
            <person name="Momper L."/>
            <person name="Gold D.A."/>
            <person name="Bosak T."/>
            <person name="Fournier G.P."/>
        </authorList>
    </citation>
    <scope>NUCLEOTIDE SEQUENCE [LARGE SCALE GENOMIC DNA]</scope>
    <source>
        <strain evidence="2 3">CCAP 1448/3</strain>
    </source>
</reference>
<reference evidence="2 3" key="1">
    <citation type="submission" date="2018-02" db="EMBL/GenBank/DDBJ databases">
        <authorList>
            <person name="Cohen D.B."/>
            <person name="Kent A.D."/>
        </authorList>
    </citation>
    <scope>NUCLEOTIDE SEQUENCE [LARGE SCALE GENOMIC DNA]</scope>
    <source>
        <strain evidence="2 3">CCAP 1448/3</strain>
    </source>
</reference>
<keyword evidence="3" id="KW-1185">Reference proteome</keyword>
<proteinExistence type="predicted"/>
<dbReference type="InterPro" id="IPR008984">
    <property type="entry name" value="SMAD_FHA_dom_sf"/>
</dbReference>
<dbReference type="InterPro" id="IPR000253">
    <property type="entry name" value="FHA_dom"/>
</dbReference>
<dbReference type="SMART" id="SM00240">
    <property type="entry name" value="FHA"/>
    <property type="match status" value="1"/>
</dbReference>
<dbReference type="Pfam" id="PF12770">
    <property type="entry name" value="CHAT"/>
    <property type="match status" value="1"/>
</dbReference>
<organism evidence="2 3">
    <name type="scientific">Merismopedia glauca CCAP 1448/3</name>
    <dbReference type="NCBI Taxonomy" id="1296344"/>
    <lineage>
        <taxon>Bacteria</taxon>
        <taxon>Bacillati</taxon>
        <taxon>Cyanobacteriota</taxon>
        <taxon>Cyanophyceae</taxon>
        <taxon>Synechococcales</taxon>
        <taxon>Merismopediaceae</taxon>
        <taxon>Merismopedia</taxon>
    </lineage>
</organism>
<accession>A0A2T1C5G6</accession>
<dbReference type="AlphaFoldDB" id="A0A2T1C5G6"/>